<reference evidence="6 7" key="1">
    <citation type="journal article" date="2020" name="ISME J.">
        <title>Uncovering the hidden diversity of litter-decomposition mechanisms in mushroom-forming fungi.</title>
        <authorList>
            <person name="Floudas D."/>
            <person name="Bentzer J."/>
            <person name="Ahren D."/>
            <person name="Johansson T."/>
            <person name="Persson P."/>
            <person name="Tunlid A."/>
        </authorList>
    </citation>
    <scope>NUCLEOTIDE SEQUENCE [LARGE SCALE GENOMIC DNA]</scope>
    <source>
        <strain evidence="6 7">CBS 146.42</strain>
    </source>
</reference>
<feature type="domain" description="PIPK" evidence="5">
    <location>
        <begin position="1699"/>
        <end position="2032"/>
    </location>
</feature>
<feature type="region of interest" description="Disordered" evidence="4">
    <location>
        <begin position="1448"/>
        <end position="1486"/>
    </location>
</feature>
<evidence type="ECO:0000256" key="2">
    <source>
        <dbReference type="ARBA" id="ARBA00022840"/>
    </source>
</evidence>
<dbReference type="GO" id="GO:0046854">
    <property type="term" value="P:phosphatidylinositol phosphate biosynthetic process"/>
    <property type="evidence" value="ECO:0007669"/>
    <property type="project" value="TreeGrafter"/>
</dbReference>
<feature type="compositionally biased region" description="Low complexity" evidence="4">
    <location>
        <begin position="595"/>
        <end position="616"/>
    </location>
</feature>
<feature type="region of interest" description="Disordered" evidence="4">
    <location>
        <begin position="1644"/>
        <end position="1693"/>
    </location>
</feature>
<keyword evidence="2 3" id="KW-0067">ATP-binding</keyword>
<feature type="region of interest" description="Disordered" evidence="4">
    <location>
        <begin position="890"/>
        <end position="917"/>
    </location>
</feature>
<keyword evidence="3" id="KW-0808">Transferase</keyword>
<evidence type="ECO:0000256" key="4">
    <source>
        <dbReference type="SAM" id="MobiDB-lite"/>
    </source>
</evidence>
<feature type="region of interest" description="Disordered" evidence="4">
    <location>
        <begin position="263"/>
        <end position="293"/>
    </location>
</feature>
<dbReference type="GO" id="GO:0000285">
    <property type="term" value="F:1-phosphatidylinositol-3-phosphate 5-kinase activity"/>
    <property type="evidence" value="ECO:0007669"/>
    <property type="project" value="InterPro"/>
</dbReference>
<feature type="compositionally biased region" description="Basic and acidic residues" evidence="4">
    <location>
        <begin position="1081"/>
        <end position="1091"/>
    </location>
</feature>
<dbReference type="InterPro" id="IPR044769">
    <property type="entry name" value="PIKfyve_PIPKc"/>
</dbReference>
<keyword evidence="3" id="KW-0418">Kinase</keyword>
<feature type="compositionally biased region" description="Polar residues" evidence="4">
    <location>
        <begin position="1680"/>
        <end position="1693"/>
    </location>
</feature>
<dbReference type="PROSITE" id="PS51455">
    <property type="entry name" value="PIPK"/>
    <property type="match status" value="1"/>
</dbReference>
<dbReference type="SMART" id="SM00330">
    <property type="entry name" value="PIPKc"/>
    <property type="match status" value="1"/>
</dbReference>
<proteinExistence type="predicted"/>
<dbReference type="Gene3D" id="3.30.800.10">
    <property type="entry name" value="Phosphatidylinositol Phosphate Kinase II Beta"/>
    <property type="match status" value="1"/>
</dbReference>
<feature type="region of interest" description="Disordered" evidence="4">
    <location>
        <begin position="1901"/>
        <end position="1921"/>
    </location>
</feature>
<dbReference type="PANTHER" id="PTHR45748:SF7">
    <property type="entry name" value="1-PHOSPHATIDYLINOSITOL 3-PHOSPHATE 5-KINASE-RELATED"/>
    <property type="match status" value="1"/>
</dbReference>
<dbReference type="GO" id="GO:0010008">
    <property type="term" value="C:endosome membrane"/>
    <property type="evidence" value="ECO:0007669"/>
    <property type="project" value="TreeGrafter"/>
</dbReference>
<feature type="region of interest" description="Disordered" evidence="4">
    <location>
        <begin position="547"/>
        <end position="645"/>
    </location>
</feature>
<feature type="compositionally biased region" description="Polar residues" evidence="4">
    <location>
        <begin position="1604"/>
        <end position="1620"/>
    </location>
</feature>
<feature type="region of interest" description="Disordered" evidence="4">
    <location>
        <begin position="1336"/>
        <end position="1407"/>
    </location>
</feature>
<feature type="region of interest" description="Disordered" evidence="4">
    <location>
        <begin position="1046"/>
        <end position="1114"/>
    </location>
</feature>
<evidence type="ECO:0000259" key="5">
    <source>
        <dbReference type="PROSITE" id="PS51455"/>
    </source>
</evidence>
<evidence type="ECO:0000313" key="6">
    <source>
        <dbReference type="EMBL" id="KAF5349966.1"/>
    </source>
</evidence>
<dbReference type="InterPro" id="IPR027484">
    <property type="entry name" value="PInositol-4-P-5-kinase_N"/>
</dbReference>
<feature type="compositionally biased region" description="Polar residues" evidence="4">
    <location>
        <begin position="357"/>
        <end position="368"/>
    </location>
</feature>
<dbReference type="Gene3D" id="3.30.810.10">
    <property type="entry name" value="2-Layer Sandwich"/>
    <property type="match status" value="1"/>
</dbReference>
<feature type="region of interest" description="Disordered" evidence="4">
    <location>
        <begin position="317"/>
        <end position="416"/>
    </location>
</feature>
<feature type="compositionally biased region" description="Gly residues" evidence="4">
    <location>
        <begin position="1464"/>
        <end position="1484"/>
    </location>
</feature>
<keyword evidence="1 3" id="KW-0547">Nucleotide-binding</keyword>
<feature type="compositionally biased region" description="Low complexity" evidence="4">
    <location>
        <begin position="1050"/>
        <end position="1060"/>
    </location>
</feature>
<dbReference type="Pfam" id="PF01504">
    <property type="entry name" value="PIP5K"/>
    <property type="match status" value="1"/>
</dbReference>
<accession>A0A8H5CZG8</accession>
<dbReference type="EMBL" id="JAACJO010000015">
    <property type="protein sequence ID" value="KAF5349966.1"/>
    <property type="molecule type" value="Genomic_DNA"/>
</dbReference>
<feature type="compositionally biased region" description="Low complexity" evidence="4">
    <location>
        <begin position="624"/>
        <end position="645"/>
    </location>
</feature>
<protein>
    <recommendedName>
        <fullName evidence="5">PIPK domain-containing protein</fullName>
    </recommendedName>
</protein>
<feature type="region of interest" description="Disordered" evidence="4">
    <location>
        <begin position="1143"/>
        <end position="1167"/>
    </location>
</feature>
<feature type="compositionally biased region" description="Gly residues" evidence="4">
    <location>
        <begin position="1104"/>
        <end position="1114"/>
    </location>
</feature>
<dbReference type="PANTHER" id="PTHR45748">
    <property type="entry name" value="1-PHOSPHATIDYLINOSITOL 3-PHOSPHATE 5-KINASE-RELATED"/>
    <property type="match status" value="1"/>
</dbReference>
<comment type="caution">
    <text evidence="6">The sequence shown here is derived from an EMBL/GenBank/DDBJ whole genome shotgun (WGS) entry which is preliminary data.</text>
</comment>
<feature type="compositionally biased region" description="Gly residues" evidence="4">
    <location>
        <begin position="1906"/>
        <end position="1919"/>
    </location>
</feature>
<gene>
    <name evidence="6" type="ORF">D9756_009237</name>
</gene>
<dbReference type="CDD" id="cd17300">
    <property type="entry name" value="PIPKc_PIKfyve"/>
    <property type="match status" value="1"/>
</dbReference>
<evidence type="ECO:0000256" key="1">
    <source>
        <dbReference type="ARBA" id="ARBA00022741"/>
    </source>
</evidence>
<dbReference type="InterPro" id="IPR027483">
    <property type="entry name" value="PInositol-4-P-4/5-kinase_C_sf"/>
</dbReference>
<evidence type="ECO:0000256" key="3">
    <source>
        <dbReference type="PROSITE-ProRule" id="PRU00781"/>
    </source>
</evidence>
<feature type="region of interest" description="Disordered" evidence="4">
    <location>
        <begin position="85"/>
        <end position="133"/>
    </location>
</feature>
<dbReference type="Proteomes" id="UP000559027">
    <property type="component" value="Unassembled WGS sequence"/>
</dbReference>
<dbReference type="SUPFAM" id="SSF56104">
    <property type="entry name" value="SAICAR synthase-like"/>
    <property type="match status" value="1"/>
</dbReference>
<name>A0A8H5CZG8_9AGAR</name>
<feature type="compositionally biased region" description="Polar residues" evidence="4">
    <location>
        <begin position="1337"/>
        <end position="1346"/>
    </location>
</feature>
<sequence>MPDTKKPLPALPLTNLSTLNIEARAHRGRLVRYLLAESADASIQTRLEGWVYAIEEALDDFSRCVGHGEWLAGVRRRREVKCRARLTQDKTNDSARAPSPSPKTQETLEDARSPVQKKLQQLREHISHSATPSPEKSLYHLLLCLAPCGLRVQDSSTDTGPTSIGCSFASSKFLLPPDSDMDHIETAVLYGLHEWDENAIPPPRIIGGTFSFKGLETQSQHTLLAQTLRIAIYIHLSLLLEQHFLSDSHVHLKFPRPKFSFPSPSDGVLKPSTSAPSRVNNEGGDSDHDKPRGTFIPPGILSFFSRNKKPSSLLFGAGRSQTVQSPRSSSEEARASLDLISPSTSDLVVKDVPPRSPRTSIDSSQGVSSRLGRFISGGGGGGHERKHSLRRVLTNLSPHTPAPSPASPTPPQSLDLHHPHQLYEQHQEEQGPFTQTLNHLLHSQTHSLLSTSPGISFGPPHLLIELAGKEKRKPFRRLKGDERAALSSILGWAGSGTTSVVGGGVGGMRGALCGVGGFVRQQGVSVLVSRHVPVPVVTEEKEEGVVNGLDVSGKGGSGLVPPGKEKEEVSESQMPTPTPSTIGIDAVPGSGLANTASMTTVPSTSSTISPTSTPTPSTKPLPTNPNLTPYTTLPSSSSPPSSPSNHTLCCGRPSYQTFTYFSSDYDHDMRLGEVVLDMIVNADNPCTGGVGGGKCGFKVGEHEVRYMHAGVRVSATVALRGEGDGGGWDWVDDVEVEGKRRRRNVQVEMWESCRVCKRESRRRDMSDGTLYVLFFFLATINCVLMGSGGNSLLSYAKFLEISIYASSVYNLSPAICEHTTPEPPPPMTTTSTNATSMIATTATTATNTATATQLGMGHMNGVDGEQRVRLSDSRVNLVRHFGLKKLAPSGTKTSTTTVLDDQHKATATSDSSIKSITPMPPSPILSFSVSRVENIFELRVPRLQINGGQELERERELEALTRMEREREGGEVDVGEEKKRVLRREIKRWWEGVGDHIDKLELVLDVMSSPTTPTSSSSSVSSVMRQNFKKLPRLPSVDDAYEDFSDDVESVVSRSDVSSVSRREQEEEGEEDVNRTPRPRAYKELEPEEGSKPPQNTPVAQRVSGGGGLGLVIGGEEGESEVVLLNNEGRERAPSIVLTASPTALSSSDDSASTITTTTTTTDDTTDSAIETRSPLELLSNLRQQFLQIEHSLYAQLVRTPEGALNDVRRMFLSCARGAQKRLGAWQRKHLGKDVWRECERRRWDEGEVERLVRDLGLSASVGASASREVDVKGKEVWKAVKASVEEVRCEEPEWWSGACHALPGSSVVVREDDWGSVIAFALSSQDYQREVANIGHSRTTPSTPQGLPGTPPASRRPSTSTTTTTTSTSAVSTPGVGTTSSSFFTTTTGRIFGTSTSATQPDPDKDDIIWHELEPYSAVISRKEHPRDPTSLLSIRDVLRHKSPASTLVSELGSGVSSPVPQGGSGSGGNSGSGGGGNGGLGLVGQNESSQVNLAVYAKPDVGVSMAAVGGEFDHGGGKEASGSVSSTRAAVRSAALTAAAVAGVGFGMGVGAGTTEGAGAGGGRAIHELEAVVAASEKARSESGNAMGTSSMMTQARPVSPFSGSQLSVGSEGDSGQTARGRAASIVSLGSELAKVVNSVGGTVRRAPPTPPPKDEKGKSVLDGAATPNTKELPATPAGSTIDHQPTPSTSSFTNTIANGLNLAMRYVLNQPEARLPVAPPPPVPKKPHHDLLYVDLNKIDDDRPHIKYDWTIGKRLKFSCTVYYAKQFELMRKRCGVDDTFLKSLERSLNWVAVGGKSRSNFWKTEDERFIIKTLVNAWNVADLQVLIELGPSYFKYIESTASRASVLAKLVGFYTIEIRNLETGAVQSKADLLVMENLFYNRKINKTFDLKGVQGRKVKTKQGGGGGGSGSGGGVKSSRTLFDGEWIEGQQRMLVLLQPHSKAILREALRNDADFLAKSNIMDYSLLLGVDEEKKQIACGLVDTIGSYTFAKTLEYKAKHNLQSGKDVTVIPPVEYQERFVNALEGYFLACPDKWSKPVDEERIMSDPFMLPSVL</sequence>
<dbReference type="OrthoDB" id="158357at2759"/>
<feature type="compositionally biased region" description="Polar residues" evidence="4">
    <location>
        <begin position="890"/>
        <end position="915"/>
    </location>
</feature>
<dbReference type="InterPro" id="IPR002498">
    <property type="entry name" value="PInositol-4-P-4/5-kinase_core"/>
</dbReference>
<feature type="region of interest" description="Disordered" evidence="4">
    <location>
        <begin position="1584"/>
        <end position="1620"/>
    </location>
</feature>
<dbReference type="GO" id="GO:0005524">
    <property type="term" value="F:ATP binding"/>
    <property type="evidence" value="ECO:0007669"/>
    <property type="project" value="UniProtKB-UniRule"/>
</dbReference>
<feature type="compositionally biased region" description="Low complexity" evidence="4">
    <location>
        <begin position="1353"/>
        <end position="1398"/>
    </location>
</feature>
<organism evidence="6 7">
    <name type="scientific">Leucocoprinus leucothites</name>
    <dbReference type="NCBI Taxonomy" id="201217"/>
    <lineage>
        <taxon>Eukaryota</taxon>
        <taxon>Fungi</taxon>
        <taxon>Dikarya</taxon>
        <taxon>Basidiomycota</taxon>
        <taxon>Agaricomycotina</taxon>
        <taxon>Agaricomycetes</taxon>
        <taxon>Agaricomycetidae</taxon>
        <taxon>Agaricales</taxon>
        <taxon>Agaricineae</taxon>
        <taxon>Agaricaceae</taxon>
        <taxon>Leucocoprinus</taxon>
    </lineage>
</organism>
<feature type="compositionally biased region" description="Pro residues" evidence="4">
    <location>
        <begin position="400"/>
        <end position="411"/>
    </location>
</feature>
<feature type="compositionally biased region" description="Polar residues" evidence="4">
    <location>
        <begin position="271"/>
        <end position="280"/>
    </location>
</feature>
<feature type="compositionally biased region" description="Polar residues" evidence="4">
    <location>
        <begin position="571"/>
        <end position="581"/>
    </location>
</feature>
<feature type="compositionally biased region" description="Polar residues" evidence="4">
    <location>
        <begin position="1584"/>
        <end position="1596"/>
    </location>
</feature>
<keyword evidence="7" id="KW-1185">Reference proteome</keyword>
<evidence type="ECO:0000313" key="7">
    <source>
        <dbReference type="Proteomes" id="UP000559027"/>
    </source>
</evidence>
<feature type="compositionally biased region" description="Low complexity" evidence="4">
    <location>
        <begin position="1453"/>
        <end position="1463"/>
    </location>
</feature>